<dbReference type="SUPFAM" id="SSF52540">
    <property type="entry name" value="P-loop containing nucleoside triphosphate hydrolases"/>
    <property type="match status" value="1"/>
</dbReference>
<keyword evidence="1" id="KW-0547">Nucleotide-binding</keyword>
<dbReference type="GO" id="GO:0005524">
    <property type="term" value="F:ATP binding"/>
    <property type="evidence" value="ECO:0007669"/>
    <property type="project" value="UniProtKB-KW"/>
</dbReference>
<dbReference type="PANTHER" id="PTHR43146:SF1">
    <property type="entry name" value="CANCER-RELATED NUCLEOSIDE-TRIPHOSPHATASE"/>
    <property type="match status" value="1"/>
</dbReference>
<keyword evidence="2" id="KW-0378">Hydrolase</keyword>
<evidence type="ECO:0000256" key="1">
    <source>
        <dbReference type="ARBA" id="ARBA00022741"/>
    </source>
</evidence>
<dbReference type="SMART" id="SM00382">
    <property type="entry name" value="AAA"/>
    <property type="match status" value="1"/>
</dbReference>
<evidence type="ECO:0000256" key="2">
    <source>
        <dbReference type="ARBA" id="ARBA00022801"/>
    </source>
</evidence>
<keyword evidence="3" id="KW-0067">ATP-binding</keyword>
<reference evidence="5" key="1">
    <citation type="submission" date="2021-02" db="EMBL/GenBank/DDBJ databases">
        <authorList>
            <person name="Nowell W R."/>
        </authorList>
    </citation>
    <scope>NUCLEOTIDE SEQUENCE</scope>
</reference>
<organism evidence="5 6">
    <name type="scientific">Adineta ricciae</name>
    <name type="common">Rotifer</name>
    <dbReference type="NCBI Taxonomy" id="249248"/>
    <lineage>
        <taxon>Eukaryota</taxon>
        <taxon>Metazoa</taxon>
        <taxon>Spiralia</taxon>
        <taxon>Gnathifera</taxon>
        <taxon>Rotifera</taxon>
        <taxon>Eurotatoria</taxon>
        <taxon>Bdelloidea</taxon>
        <taxon>Adinetida</taxon>
        <taxon>Adinetidae</taxon>
        <taxon>Adineta</taxon>
    </lineage>
</organism>
<dbReference type="AlphaFoldDB" id="A0A816GS65"/>
<dbReference type="EMBL" id="CAJNOR010014308">
    <property type="protein sequence ID" value="CAF1677669.1"/>
    <property type="molecule type" value="Genomic_DNA"/>
</dbReference>
<name>A0A816GS65_ADIRI</name>
<evidence type="ECO:0000313" key="5">
    <source>
        <dbReference type="EMBL" id="CAF1677669.1"/>
    </source>
</evidence>
<comment type="caution">
    <text evidence="5">The sequence shown here is derived from an EMBL/GenBank/DDBJ whole genome shotgun (WGS) entry which is preliminary data.</text>
</comment>
<keyword evidence="6" id="KW-1185">Reference proteome</keyword>
<dbReference type="Pfam" id="PF03266">
    <property type="entry name" value="NTPase_1"/>
    <property type="match status" value="1"/>
</dbReference>
<accession>A0A816GS65</accession>
<protein>
    <recommendedName>
        <fullName evidence="4">AAA+ ATPase domain-containing protein</fullName>
    </recommendedName>
</protein>
<dbReference type="GO" id="GO:0017111">
    <property type="term" value="F:ribonucleoside triphosphate phosphatase activity"/>
    <property type="evidence" value="ECO:0007669"/>
    <property type="project" value="InterPro"/>
</dbReference>
<dbReference type="InterPro" id="IPR027417">
    <property type="entry name" value="P-loop_NTPase"/>
</dbReference>
<dbReference type="InterPro" id="IPR004948">
    <property type="entry name" value="Nuc-triphosphatase_THEP1"/>
</dbReference>
<sequence length="199" mass="22738">MAQSTSTTIRHILITGEPGAGKTTLLRRVCETLFQQSQQMPCYGFYTEEVRGNTRSRIGFDVVTLDGKSRTPLARTNEHITSPSATFPRIGQYNVFVDEFERVALPLITDIQTPCICLIDEIGKMELLSSKFKRQIQTLLDKPNMILIATIPIKSVPFVDTIRRRKDCHLITVTRENRFGMTLRNDLMIYIEELKKNIS</sequence>
<gene>
    <name evidence="5" type="ORF">XAT740_LOCUS59925</name>
</gene>
<dbReference type="InterPro" id="IPR003593">
    <property type="entry name" value="AAA+_ATPase"/>
</dbReference>
<dbReference type="PANTHER" id="PTHR43146">
    <property type="entry name" value="CANCER-RELATED NUCLEOSIDE-TRIPHOSPHATASE"/>
    <property type="match status" value="1"/>
</dbReference>
<evidence type="ECO:0000256" key="3">
    <source>
        <dbReference type="ARBA" id="ARBA00022840"/>
    </source>
</evidence>
<evidence type="ECO:0000313" key="6">
    <source>
        <dbReference type="Proteomes" id="UP000663828"/>
    </source>
</evidence>
<dbReference type="Gene3D" id="3.40.50.300">
    <property type="entry name" value="P-loop containing nucleotide triphosphate hydrolases"/>
    <property type="match status" value="1"/>
</dbReference>
<feature type="domain" description="AAA+ ATPase" evidence="4">
    <location>
        <begin position="8"/>
        <end position="176"/>
    </location>
</feature>
<evidence type="ECO:0000259" key="4">
    <source>
        <dbReference type="SMART" id="SM00382"/>
    </source>
</evidence>
<dbReference type="Proteomes" id="UP000663828">
    <property type="component" value="Unassembled WGS sequence"/>
</dbReference>
<proteinExistence type="predicted"/>